<reference evidence="2 3" key="1">
    <citation type="submission" date="2014-04" db="EMBL/GenBank/DDBJ databases">
        <authorList>
            <consortium name="DOE Joint Genome Institute"/>
            <person name="Kuo A."/>
            <person name="Kohler A."/>
            <person name="Jargeat P."/>
            <person name="Nagy L.G."/>
            <person name="Floudas D."/>
            <person name="Copeland A."/>
            <person name="Barry K.W."/>
            <person name="Cichocki N."/>
            <person name="Veneault-Fourrey C."/>
            <person name="LaButti K."/>
            <person name="Lindquist E.A."/>
            <person name="Lipzen A."/>
            <person name="Lundell T."/>
            <person name="Morin E."/>
            <person name="Murat C."/>
            <person name="Sun H."/>
            <person name="Tunlid A."/>
            <person name="Henrissat B."/>
            <person name="Grigoriev I.V."/>
            <person name="Hibbett D.S."/>
            <person name="Martin F."/>
            <person name="Nordberg H.P."/>
            <person name="Cantor M.N."/>
            <person name="Hua S.X."/>
        </authorList>
    </citation>
    <scope>NUCLEOTIDE SEQUENCE [LARGE SCALE GENOMIC DNA]</scope>
    <source>
        <strain evidence="2 3">Ve08.2h10</strain>
    </source>
</reference>
<sequence length="55" mass="6521">FISLEEQLTIFPYSSVTGLTIRHVGECFQWSNDTISRYFRKMTIIFSSAPFYTKY</sequence>
<dbReference type="OrthoDB" id="2430314at2759"/>
<gene>
    <name evidence="2" type="ORF">PAXRUDRAFT_78256</name>
</gene>
<evidence type="ECO:0000313" key="3">
    <source>
        <dbReference type="Proteomes" id="UP000054538"/>
    </source>
</evidence>
<dbReference type="Proteomes" id="UP000054538">
    <property type="component" value="Unassembled WGS sequence"/>
</dbReference>
<dbReference type="EMBL" id="KN824872">
    <property type="protein sequence ID" value="KIK99048.1"/>
    <property type="molecule type" value="Genomic_DNA"/>
</dbReference>
<proteinExistence type="predicted"/>
<protein>
    <recommendedName>
        <fullName evidence="1">DUF8040 domain-containing protein</fullName>
    </recommendedName>
</protein>
<accession>A0A0D0DVQ9</accession>
<dbReference type="AlphaFoldDB" id="A0A0D0DVQ9"/>
<name>A0A0D0DVQ9_9AGAM</name>
<dbReference type="InParanoid" id="A0A0D0DVQ9"/>
<dbReference type="HOGENOM" id="CLU_200854_1_0_1"/>
<feature type="non-terminal residue" evidence="2">
    <location>
        <position position="1"/>
    </location>
</feature>
<feature type="non-terminal residue" evidence="2">
    <location>
        <position position="55"/>
    </location>
</feature>
<dbReference type="InterPro" id="IPR058353">
    <property type="entry name" value="DUF8040"/>
</dbReference>
<reference evidence="3" key="2">
    <citation type="submission" date="2015-01" db="EMBL/GenBank/DDBJ databases">
        <title>Evolutionary Origins and Diversification of the Mycorrhizal Mutualists.</title>
        <authorList>
            <consortium name="DOE Joint Genome Institute"/>
            <consortium name="Mycorrhizal Genomics Consortium"/>
            <person name="Kohler A."/>
            <person name="Kuo A."/>
            <person name="Nagy L.G."/>
            <person name="Floudas D."/>
            <person name="Copeland A."/>
            <person name="Barry K.W."/>
            <person name="Cichocki N."/>
            <person name="Veneault-Fourrey C."/>
            <person name="LaButti K."/>
            <person name="Lindquist E.A."/>
            <person name="Lipzen A."/>
            <person name="Lundell T."/>
            <person name="Morin E."/>
            <person name="Murat C."/>
            <person name="Riley R."/>
            <person name="Ohm R."/>
            <person name="Sun H."/>
            <person name="Tunlid A."/>
            <person name="Henrissat B."/>
            <person name="Grigoriev I.V."/>
            <person name="Hibbett D.S."/>
            <person name="Martin F."/>
        </authorList>
    </citation>
    <scope>NUCLEOTIDE SEQUENCE [LARGE SCALE GENOMIC DNA]</scope>
    <source>
        <strain evidence="3">Ve08.2h10</strain>
    </source>
</reference>
<organism evidence="2 3">
    <name type="scientific">Paxillus rubicundulus Ve08.2h10</name>
    <dbReference type="NCBI Taxonomy" id="930991"/>
    <lineage>
        <taxon>Eukaryota</taxon>
        <taxon>Fungi</taxon>
        <taxon>Dikarya</taxon>
        <taxon>Basidiomycota</taxon>
        <taxon>Agaricomycotina</taxon>
        <taxon>Agaricomycetes</taxon>
        <taxon>Agaricomycetidae</taxon>
        <taxon>Boletales</taxon>
        <taxon>Paxilineae</taxon>
        <taxon>Paxillaceae</taxon>
        <taxon>Paxillus</taxon>
    </lineage>
</organism>
<feature type="domain" description="DUF8040" evidence="1">
    <location>
        <begin position="2"/>
        <end position="43"/>
    </location>
</feature>
<evidence type="ECO:0000313" key="2">
    <source>
        <dbReference type="EMBL" id="KIK99048.1"/>
    </source>
</evidence>
<keyword evidence="3" id="KW-1185">Reference proteome</keyword>
<dbReference type="Pfam" id="PF26138">
    <property type="entry name" value="DUF8040"/>
    <property type="match status" value="1"/>
</dbReference>
<evidence type="ECO:0000259" key="1">
    <source>
        <dbReference type="Pfam" id="PF26138"/>
    </source>
</evidence>